<dbReference type="PROSITE" id="PS50891">
    <property type="entry name" value="LOB"/>
    <property type="match status" value="1"/>
</dbReference>
<proteinExistence type="inferred from homology"/>
<evidence type="ECO:0000256" key="2">
    <source>
        <dbReference type="SAM" id="MobiDB-lite"/>
    </source>
</evidence>
<organism evidence="4 5">
    <name type="scientific">Chenopodium quinoa</name>
    <name type="common">Quinoa</name>
    <dbReference type="NCBI Taxonomy" id="63459"/>
    <lineage>
        <taxon>Eukaryota</taxon>
        <taxon>Viridiplantae</taxon>
        <taxon>Streptophyta</taxon>
        <taxon>Embryophyta</taxon>
        <taxon>Tracheophyta</taxon>
        <taxon>Spermatophyta</taxon>
        <taxon>Magnoliopsida</taxon>
        <taxon>eudicotyledons</taxon>
        <taxon>Gunneridae</taxon>
        <taxon>Pentapetalae</taxon>
        <taxon>Caryophyllales</taxon>
        <taxon>Chenopodiaceae</taxon>
        <taxon>Chenopodioideae</taxon>
        <taxon>Atripliceae</taxon>
        <taxon>Chenopodium</taxon>
    </lineage>
</organism>
<evidence type="ECO:0000259" key="3">
    <source>
        <dbReference type="PROSITE" id="PS50891"/>
    </source>
</evidence>
<dbReference type="GO" id="GO:0005634">
    <property type="term" value="C:nucleus"/>
    <property type="evidence" value="ECO:0007669"/>
    <property type="project" value="TreeGrafter"/>
</dbReference>
<keyword evidence="5" id="KW-1185">Reference proteome</keyword>
<dbReference type="GO" id="GO:0045893">
    <property type="term" value="P:positive regulation of DNA-templated transcription"/>
    <property type="evidence" value="ECO:0007669"/>
    <property type="project" value="TreeGrafter"/>
</dbReference>
<feature type="region of interest" description="Disordered" evidence="2">
    <location>
        <begin position="119"/>
        <end position="148"/>
    </location>
</feature>
<dbReference type="OMA" id="ESKICTW"/>
<comment type="similarity">
    <text evidence="1">Belongs to the LOB domain-containing protein family.</text>
</comment>
<name>A0A803N533_CHEQI</name>
<reference evidence="4" key="2">
    <citation type="submission" date="2021-03" db="UniProtKB">
        <authorList>
            <consortium name="EnsemblPlants"/>
        </authorList>
    </citation>
    <scope>IDENTIFICATION</scope>
</reference>
<dbReference type="InterPro" id="IPR004883">
    <property type="entry name" value="LOB"/>
</dbReference>
<sequence>MTGVSTSCGACKFLRRKCTIECVFAPYFSYDEAVAHFAAVHKVFGASNVSRLLLHLPEHFRSEAALTISFEAIARMRDPVYGCVAYIHALQQEVATLQEEIEVLGNQMVNTMSIGITSDCEGLKPPNHTSSSGRRKVVHRPPQQPWRK</sequence>
<dbReference type="PANTHER" id="PTHR31529:SF23">
    <property type="entry name" value="LOB DOMAIN-CONTAINING PROTEIN 16"/>
    <property type="match status" value="1"/>
</dbReference>
<feature type="domain" description="LOB" evidence="3">
    <location>
        <begin position="6"/>
        <end position="108"/>
    </location>
</feature>
<dbReference type="Pfam" id="PF03195">
    <property type="entry name" value="LOB"/>
    <property type="match status" value="1"/>
</dbReference>
<protein>
    <recommendedName>
        <fullName evidence="3">LOB domain-containing protein</fullName>
    </recommendedName>
</protein>
<evidence type="ECO:0000313" key="5">
    <source>
        <dbReference type="Proteomes" id="UP000596660"/>
    </source>
</evidence>
<evidence type="ECO:0000313" key="4">
    <source>
        <dbReference type="EnsemblPlants" id="AUR62040706-RA:cds"/>
    </source>
</evidence>
<dbReference type="GO" id="GO:0009755">
    <property type="term" value="P:hormone-mediated signaling pathway"/>
    <property type="evidence" value="ECO:0007669"/>
    <property type="project" value="TreeGrafter"/>
</dbReference>
<dbReference type="Gramene" id="AUR62040706-RA">
    <property type="protein sequence ID" value="AUR62040706-RA:cds"/>
    <property type="gene ID" value="AUR62040706"/>
</dbReference>
<dbReference type="AlphaFoldDB" id="A0A803N533"/>
<dbReference type="EnsemblPlants" id="AUR62040706-RA">
    <property type="protein sequence ID" value="AUR62040706-RA:cds"/>
    <property type="gene ID" value="AUR62040706"/>
</dbReference>
<evidence type="ECO:0000256" key="1">
    <source>
        <dbReference type="ARBA" id="ARBA00005474"/>
    </source>
</evidence>
<dbReference type="PANTHER" id="PTHR31529">
    <property type="entry name" value="LOB DOMAIN CONTAINING PROTEIN"/>
    <property type="match status" value="1"/>
</dbReference>
<reference evidence="4" key="1">
    <citation type="journal article" date="2017" name="Nature">
        <title>The genome of Chenopodium quinoa.</title>
        <authorList>
            <person name="Jarvis D.E."/>
            <person name="Ho Y.S."/>
            <person name="Lightfoot D.J."/>
            <person name="Schmoeckel S.M."/>
            <person name="Li B."/>
            <person name="Borm T.J.A."/>
            <person name="Ohyanagi H."/>
            <person name="Mineta K."/>
            <person name="Michell C.T."/>
            <person name="Saber N."/>
            <person name="Kharbatia N.M."/>
            <person name="Rupper R.R."/>
            <person name="Sharp A.R."/>
            <person name="Dally N."/>
            <person name="Boughton B.A."/>
            <person name="Woo Y.H."/>
            <person name="Gao G."/>
            <person name="Schijlen E.G.W.M."/>
            <person name="Guo X."/>
            <person name="Momin A.A."/>
            <person name="Negrao S."/>
            <person name="Al-Babili S."/>
            <person name="Gehring C."/>
            <person name="Roessner U."/>
            <person name="Jung C."/>
            <person name="Murphy K."/>
            <person name="Arold S.T."/>
            <person name="Gojobori T."/>
            <person name="van der Linden C.G."/>
            <person name="van Loo E.N."/>
            <person name="Jellen E.N."/>
            <person name="Maughan P.J."/>
            <person name="Tester M."/>
        </authorList>
    </citation>
    <scope>NUCLEOTIDE SEQUENCE [LARGE SCALE GENOMIC DNA]</scope>
    <source>
        <strain evidence="4">cv. PI 614886</strain>
    </source>
</reference>
<dbReference type="Proteomes" id="UP000596660">
    <property type="component" value="Unplaced"/>
</dbReference>
<accession>A0A803N533</accession>